<name>A0A8D8CE64_CULPI</name>
<feature type="compositionally biased region" description="Basic and acidic residues" evidence="1">
    <location>
        <begin position="99"/>
        <end position="124"/>
    </location>
</feature>
<dbReference type="AlphaFoldDB" id="A0A8D8CE64"/>
<dbReference type="EMBL" id="HBUE01110941">
    <property type="protein sequence ID" value="CAG6488828.1"/>
    <property type="molecule type" value="Transcribed_RNA"/>
</dbReference>
<reference evidence="2" key="1">
    <citation type="submission" date="2021-05" db="EMBL/GenBank/DDBJ databases">
        <authorList>
            <person name="Alioto T."/>
            <person name="Alioto T."/>
            <person name="Gomez Garrido J."/>
        </authorList>
    </citation>
    <scope>NUCLEOTIDE SEQUENCE</scope>
</reference>
<evidence type="ECO:0000313" key="2">
    <source>
        <dbReference type="EMBL" id="CAG6488826.1"/>
    </source>
</evidence>
<sequence length="124" mass="13957">MLPVETGRTVTSISDLPTRSTVCASGHATEYQRFHGDLLQDLHRREHSAAPGSNRLPDSVRSARLRADRAMPVHGDPVAARRARQVRRSERVHGGVLDRAGDHHDADVRHRVRRAEEARQRGHR</sequence>
<accession>A0A8D8CE64</accession>
<feature type="region of interest" description="Disordered" evidence="1">
    <location>
        <begin position="67"/>
        <end position="124"/>
    </location>
</feature>
<organism evidence="2">
    <name type="scientific">Culex pipiens</name>
    <name type="common">House mosquito</name>
    <dbReference type="NCBI Taxonomy" id="7175"/>
    <lineage>
        <taxon>Eukaryota</taxon>
        <taxon>Metazoa</taxon>
        <taxon>Ecdysozoa</taxon>
        <taxon>Arthropoda</taxon>
        <taxon>Hexapoda</taxon>
        <taxon>Insecta</taxon>
        <taxon>Pterygota</taxon>
        <taxon>Neoptera</taxon>
        <taxon>Endopterygota</taxon>
        <taxon>Diptera</taxon>
        <taxon>Nematocera</taxon>
        <taxon>Culicoidea</taxon>
        <taxon>Culicidae</taxon>
        <taxon>Culicinae</taxon>
        <taxon>Culicini</taxon>
        <taxon>Culex</taxon>
        <taxon>Culex</taxon>
    </lineage>
</organism>
<protein>
    <submittedName>
        <fullName evidence="2">(northern house mosquito) hypothetical protein</fullName>
    </submittedName>
</protein>
<dbReference type="EMBL" id="HBUE01110940">
    <property type="protein sequence ID" value="CAG6488826.1"/>
    <property type="molecule type" value="Transcribed_RNA"/>
</dbReference>
<evidence type="ECO:0000256" key="1">
    <source>
        <dbReference type="SAM" id="MobiDB-lite"/>
    </source>
</evidence>
<proteinExistence type="predicted"/>